<dbReference type="InterPro" id="IPR006680">
    <property type="entry name" value="Amidohydro-rel"/>
</dbReference>
<dbReference type="Pfam" id="PF01979">
    <property type="entry name" value="Amidohydro_1"/>
    <property type="match status" value="2"/>
</dbReference>
<dbReference type="InterPro" id="IPR011059">
    <property type="entry name" value="Metal-dep_hydrolase_composite"/>
</dbReference>
<proteinExistence type="inferred from homology"/>
<dbReference type="GO" id="GO:0050897">
    <property type="term" value="F:cobalt ion binding"/>
    <property type="evidence" value="ECO:0007669"/>
    <property type="project" value="InterPro"/>
</dbReference>
<dbReference type="PANTHER" id="PTHR43668:SF2">
    <property type="entry name" value="ALLANTOINASE"/>
    <property type="match status" value="1"/>
</dbReference>
<feature type="domain" description="Allantoinase composite" evidence="10">
    <location>
        <begin position="74"/>
        <end position="132"/>
    </location>
</feature>
<evidence type="ECO:0000256" key="7">
    <source>
        <dbReference type="ARBA" id="ARBA00022801"/>
    </source>
</evidence>
<dbReference type="InterPro" id="IPR017593">
    <property type="entry name" value="Allantoinase"/>
</dbReference>
<dbReference type="NCBIfam" id="TIGR03178">
    <property type="entry name" value="allantoinase"/>
    <property type="match status" value="1"/>
</dbReference>
<sequence>MLGKVLPPFLFAATAVLIANRLHSLGFVDFRLEYIEQTLTENLPAGLKPYFSAIYGEVLPWLGYSSCGWDRAKSFTIISSRVVTPGGTSSAAVEVQDGIISSVQQIPPSVVGNADKQKQLFGSVLVLDFGDAVVAPGLIDVHTHLNEPGREDWEGFRSGTSAAAAGGVTLVVDMPLNSFPATTSSVELQKKKRSAAGKTYTNVAFWGGLVPDNARDAEALRSMVAGGVVGFKAFLSPSGINDFPNSSVADIAAALPTLRELDVPLMVHAELVDHTPPPGGDAASYATYLGSRQPAWEENAIAALIGALSSEELGRPPAPAAGSAGGGFGLHIAHLSSARCLPMIQEAKARGLPVTVETCPHYLNFAAEDVARGDTRFKCAPPIRTASNREELWGAVAGGDVDIVSTDHSPAPPHMKRMEDGDFMAAWGGISGLQYALPATWHGMRQRGMKPSDLARLWSTNPAKLLGISGVTGELSPGRRADITVWHPDRLADTSRAALRHKHKLTPYEDMELYGRVAATFVNGRLVFDEKRGLYPTACGDLSLRGNSSS</sequence>
<dbReference type="GO" id="GO:0006145">
    <property type="term" value="P:purine nucleobase catabolic process"/>
    <property type="evidence" value="ECO:0007669"/>
    <property type="project" value="TreeGrafter"/>
</dbReference>
<evidence type="ECO:0000256" key="5">
    <source>
        <dbReference type="ARBA" id="ARBA00012863"/>
    </source>
</evidence>
<organism evidence="11">
    <name type="scientific">Tetraselmis sp. GSL018</name>
    <dbReference type="NCBI Taxonomy" id="582737"/>
    <lineage>
        <taxon>Eukaryota</taxon>
        <taxon>Viridiplantae</taxon>
        <taxon>Chlorophyta</taxon>
        <taxon>core chlorophytes</taxon>
        <taxon>Chlorodendrophyceae</taxon>
        <taxon>Chlorodendrales</taxon>
        <taxon>Chlorodendraceae</taxon>
        <taxon>Tetraselmis</taxon>
    </lineage>
</organism>
<comment type="cofactor">
    <cofactor evidence="1">
        <name>Zn(2+)</name>
        <dbReference type="ChEBI" id="CHEBI:29105"/>
    </cofactor>
</comment>
<evidence type="ECO:0000259" key="10">
    <source>
        <dbReference type="Pfam" id="PF24890"/>
    </source>
</evidence>
<dbReference type="GO" id="GO:0004038">
    <property type="term" value="F:allantoinase activity"/>
    <property type="evidence" value="ECO:0007669"/>
    <property type="project" value="UniProtKB-EC"/>
</dbReference>
<accession>A0A061S2L0</accession>
<evidence type="ECO:0000256" key="2">
    <source>
        <dbReference type="ARBA" id="ARBA00004968"/>
    </source>
</evidence>
<dbReference type="GO" id="GO:0008270">
    <property type="term" value="F:zinc ion binding"/>
    <property type="evidence" value="ECO:0007669"/>
    <property type="project" value="InterPro"/>
</dbReference>
<evidence type="ECO:0000256" key="8">
    <source>
        <dbReference type="ARBA" id="ARBA00022833"/>
    </source>
</evidence>
<dbReference type="InterPro" id="IPR032466">
    <property type="entry name" value="Metal_Hydrolase"/>
</dbReference>
<keyword evidence="7" id="KW-0378">Hydrolase</keyword>
<comment type="similarity">
    <text evidence="3">Belongs to the metallo-dependent hydrolases superfamily. Allantoinase family.</text>
</comment>
<comment type="subunit">
    <text evidence="4">Homotetramer.</text>
</comment>
<dbReference type="EC" id="3.5.2.5" evidence="5"/>
<dbReference type="UniPathway" id="UPA00395">
    <property type="reaction ID" value="UER00653"/>
</dbReference>
<gene>
    <name evidence="11" type="primary">ALLB</name>
    <name evidence="11" type="ORF">TSPGSL018_18500</name>
</gene>
<reference evidence="11" key="1">
    <citation type="submission" date="2014-05" db="EMBL/GenBank/DDBJ databases">
        <title>The transcriptome of the halophilic microalga Tetraselmis sp. GSL018 isolated from the Great Salt Lake, Utah.</title>
        <authorList>
            <person name="Jinkerson R.E."/>
            <person name="D'Adamo S."/>
            <person name="Posewitz M.C."/>
        </authorList>
    </citation>
    <scope>NUCLEOTIDE SEQUENCE</scope>
    <source>
        <strain evidence="11">GSL018</strain>
    </source>
</reference>
<name>A0A061S2L0_9CHLO</name>
<evidence type="ECO:0000256" key="3">
    <source>
        <dbReference type="ARBA" id="ARBA00010368"/>
    </source>
</evidence>
<dbReference type="PANTHER" id="PTHR43668">
    <property type="entry name" value="ALLANTOINASE"/>
    <property type="match status" value="1"/>
</dbReference>
<evidence type="ECO:0000259" key="9">
    <source>
        <dbReference type="Pfam" id="PF01979"/>
    </source>
</evidence>
<comment type="pathway">
    <text evidence="2">Nitrogen metabolism; (S)-allantoin degradation; allantoate from (S)-allantoin: step 1/1.</text>
</comment>
<protein>
    <recommendedName>
        <fullName evidence="5">allantoinase</fullName>
        <ecNumber evidence="5">3.5.2.5</ecNumber>
    </recommendedName>
</protein>
<keyword evidence="6" id="KW-0479">Metal-binding</keyword>
<feature type="domain" description="Amidohydrolase-related" evidence="9">
    <location>
        <begin position="330"/>
        <end position="527"/>
    </location>
</feature>
<dbReference type="SUPFAM" id="SSF51338">
    <property type="entry name" value="Composite domain of metallo-dependent hydrolases"/>
    <property type="match status" value="1"/>
</dbReference>
<evidence type="ECO:0000256" key="4">
    <source>
        <dbReference type="ARBA" id="ARBA00011881"/>
    </source>
</evidence>
<dbReference type="Gene3D" id="3.20.20.140">
    <property type="entry name" value="Metal-dependent hydrolases"/>
    <property type="match status" value="1"/>
</dbReference>
<evidence type="ECO:0000313" key="11">
    <source>
        <dbReference type="EMBL" id="JAC77105.1"/>
    </source>
</evidence>
<dbReference type="InterPro" id="IPR050138">
    <property type="entry name" value="DHOase/Allantoinase_Hydrolase"/>
</dbReference>
<keyword evidence="8" id="KW-0862">Zinc</keyword>
<dbReference type="Pfam" id="PF24890">
    <property type="entry name" value="ALN_composite"/>
    <property type="match status" value="1"/>
</dbReference>
<dbReference type="EMBL" id="GBEZ01008434">
    <property type="protein sequence ID" value="JAC77105.1"/>
    <property type="molecule type" value="Transcribed_RNA"/>
</dbReference>
<evidence type="ECO:0000256" key="1">
    <source>
        <dbReference type="ARBA" id="ARBA00001947"/>
    </source>
</evidence>
<dbReference type="GO" id="GO:0005737">
    <property type="term" value="C:cytoplasm"/>
    <property type="evidence" value="ECO:0007669"/>
    <property type="project" value="TreeGrafter"/>
</dbReference>
<dbReference type="GO" id="GO:0000256">
    <property type="term" value="P:allantoin catabolic process"/>
    <property type="evidence" value="ECO:0007669"/>
    <property type="project" value="UniProtKB-UniPathway"/>
</dbReference>
<dbReference type="InterPro" id="IPR056854">
    <property type="entry name" value="ALN_composite"/>
</dbReference>
<evidence type="ECO:0000256" key="6">
    <source>
        <dbReference type="ARBA" id="ARBA00022723"/>
    </source>
</evidence>
<dbReference type="SUPFAM" id="SSF51556">
    <property type="entry name" value="Metallo-dependent hydrolases"/>
    <property type="match status" value="1"/>
</dbReference>
<dbReference type="AlphaFoldDB" id="A0A061S2L0"/>
<feature type="domain" description="Amidohydrolase-related" evidence="9">
    <location>
        <begin position="133"/>
        <end position="269"/>
    </location>
</feature>